<keyword evidence="3" id="KW-1185">Reference proteome</keyword>
<evidence type="ECO:0000313" key="3">
    <source>
        <dbReference type="Proteomes" id="UP001605036"/>
    </source>
</evidence>
<proteinExistence type="predicted"/>
<protein>
    <submittedName>
        <fullName evidence="2">Uncharacterized protein</fullName>
    </submittedName>
</protein>
<evidence type="ECO:0000256" key="1">
    <source>
        <dbReference type="SAM" id="MobiDB-lite"/>
    </source>
</evidence>
<evidence type="ECO:0000313" key="2">
    <source>
        <dbReference type="EMBL" id="KAL2622355.1"/>
    </source>
</evidence>
<feature type="region of interest" description="Disordered" evidence="1">
    <location>
        <begin position="230"/>
        <end position="260"/>
    </location>
</feature>
<organism evidence="2 3">
    <name type="scientific">Riccia fluitans</name>
    <dbReference type="NCBI Taxonomy" id="41844"/>
    <lineage>
        <taxon>Eukaryota</taxon>
        <taxon>Viridiplantae</taxon>
        <taxon>Streptophyta</taxon>
        <taxon>Embryophyta</taxon>
        <taxon>Marchantiophyta</taxon>
        <taxon>Marchantiopsida</taxon>
        <taxon>Marchantiidae</taxon>
        <taxon>Marchantiales</taxon>
        <taxon>Ricciaceae</taxon>
        <taxon>Riccia</taxon>
    </lineage>
</organism>
<dbReference type="Proteomes" id="UP001605036">
    <property type="component" value="Unassembled WGS sequence"/>
</dbReference>
<gene>
    <name evidence="2" type="ORF">R1flu_002560</name>
</gene>
<sequence length="260" mass="28963">MKPIFSADAWRIGMEKEGCSCKDLTHQQRRSLEWEGSRKKPSTTDDWRQLQLRQVAAIECGQGLAVEGPSTFAVVRVSLSGTSHSNDSCRCCSRSSKAGRNTLRIDAGGFESRLVQFVPPPDLAAAAADQEMAGDAVKLSTSIIKWARDLFNCCIEVGGLRERDNVERSFAREEGRHERIENRGSRHDALGHDTIDQRPQNLSSLKLVSISIPTMFVPRALAERTLRSAHHHQEINPNGRLHRTDLVGGQCFPAPNQRLR</sequence>
<name>A0ABD1Y6Z6_9MARC</name>
<reference evidence="2 3" key="1">
    <citation type="submission" date="2024-09" db="EMBL/GenBank/DDBJ databases">
        <title>Chromosome-scale assembly of Riccia fluitans.</title>
        <authorList>
            <person name="Paukszto L."/>
            <person name="Sawicki J."/>
            <person name="Karawczyk K."/>
            <person name="Piernik-Szablinska J."/>
            <person name="Szczecinska M."/>
            <person name="Mazdziarz M."/>
        </authorList>
    </citation>
    <scope>NUCLEOTIDE SEQUENCE [LARGE SCALE GENOMIC DNA]</scope>
    <source>
        <strain evidence="2">Rf_01</strain>
        <tissue evidence="2">Aerial parts of the thallus</tissue>
    </source>
</reference>
<comment type="caution">
    <text evidence="2">The sequence shown here is derived from an EMBL/GenBank/DDBJ whole genome shotgun (WGS) entry which is preliminary data.</text>
</comment>
<dbReference type="AlphaFoldDB" id="A0ABD1Y6Z6"/>
<accession>A0ABD1Y6Z6</accession>
<dbReference type="EMBL" id="JBHFFA010000006">
    <property type="protein sequence ID" value="KAL2622355.1"/>
    <property type="molecule type" value="Genomic_DNA"/>
</dbReference>